<dbReference type="EMBL" id="LT963395">
    <property type="protein sequence ID" value="SOS20931.1"/>
    <property type="molecule type" value="Genomic_DNA"/>
</dbReference>
<keyword evidence="2" id="KW-1185">Reference proteome</keyword>
<reference evidence="2" key="1">
    <citation type="submission" date="2017-11" db="EMBL/GenBank/DDBJ databases">
        <authorList>
            <person name="Blom J."/>
        </authorList>
    </citation>
    <scope>NUCLEOTIDE SEQUENCE [LARGE SCALE GENOMIC DNA]</scope>
</reference>
<dbReference type="AlphaFoldDB" id="A0A193SQD9"/>
<evidence type="ECO:0000313" key="1">
    <source>
        <dbReference type="EMBL" id="SOS20931.1"/>
    </source>
</evidence>
<name>A0A193SQD9_9PSED</name>
<gene>
    <name evidence="1" type="ORF">PL963_02833</name>
</gene>
<protein>
    <submittedName>
        <fullName evidence="1">Uncharacterized protein</fullName>
    </submittedName>
</protein>
<accession>A0A193SQD9</accession>
<evidence type="ECO:0000313" key="2">
    <source>
        <dbReference type="Proteomes" id="UP000239025"/>
    </source>
</evidence>
<dbReference type="Proteomes" id="UP000239025">
    <property type="component" value="Chromosome 1"/>
</dbReference>
<organism evidence="1 2">
    <name type="scientific">Pseudomonas cerasi</name>
    <dbReference type="NCBI Taxonomy" id="1583341"/>
    <lineage>
        <taxon>Bacteria</taxon>
        <taxon>Pseudomonadati</taxon>
        <taxon>Pseudomonadota</taxon>
        <taxon>Gammaproteobacteria</taxon>
        <taxon>Pseudomonadales</taxon>
        <taxon>Pseudomonadaceae</taxon>
        <taxon>Pseudomonas</taxon>
    </lineage>
</organism>
<sequence length="34" mass="3926">MYIMLNYVYFYVCPCVAAFTNPYCDPHCLIGNVS</sequence>
<proteinExistence type="predicted"/>